<dbReference type="EMBL" id="CP111022">
    <property type="protein sequence ID" value="WAR20380.1"/>
    <property type="molecule type" value="Genomic_DNA"/>
</dbReference>
<reference evidence="2" key="1">
    <citation type="submission" date="2022-11" db="EMBL/GenBank/DDBJ databases">
        <title>Centuries of genome instability and evolution in soft-shell clam transmissible cancer (bioRxiv).</title>
        <authorList>
            <person name="Hart S.F.M."/>
            <person name="Yonemitsu M.A."/>
            <person name="Giersch R.M."/>
            <person name="Beal B.F."/>
            <person name="Arriagada G."/>
            <person name="Davis B.W."/>
            <person name="Ostrander E.A."/>
            <person name="Goff S.P."/>
            <person name="Metzger M.J."/>
        </authorList>
    </citation>
    <scope>NUCLEOTIDE SEQUENCE</scope>
    <source>
        <strain evidence="2">MELC-2E11</strain>
        <tissue evidence="2">Siphon/mantle</tissue>
    </source>
</reference>
<proteinExistence type="predicted"/>
<keyword evidence="3" id="KW-1185">Reference proteome</keyword>
<name>A0ABY7FDZ8_MYAAR</name>
<evidence type="ECO:0000313" key="3">
    <source>
        <dbReference type="Proteomes" id="UP001164746"/>
    </source>
</evidence>
<feature type="compositionally biased region" description="Low complexity" evidence="1">
    <location>
        <begin position="88"/>
        <end position="116"/>
    </location>
</feature>
<feature type="compositionally biased region" description="Basic and acidic residues" evidence="1">
    <location>
        <begin position="123"/>
        <end position="132"/>
    </location>
</feature>
<evidence type="ECO:0000256" key="1">
    <source>
        <dbReference type="SAM" id="MobiDB-lite"/>
    </source>
</evidence>
<evidence type="ECO:0000313" key="2">
    <source>
        <dbReference type="EMBL" id="WAR20380.1"/>
    </source>
</evidence>
<organism evidence="2 3">
    <name type="scientific">Mya arenaria</name>
    <name type="common">Soft-shell clam</name>
    <dbReference type="NCBI Taxonomy" id="6604"/>
    <lineage>
        <taxon>Eukaryota</taxon>
        <taxon>Metazoa</taxon>
        <taxon>Spiralia</taxon>
        <taxon>Lophotrochozoa</taxon>
        <taxon>Mollusca</taxon>
        <taxon>Bivalvia</taxon>
        <taxon>Autobranchia</taxon>
        <taxon>Heteroconchia</taxon>
        <taxon>Euheterodonta</taxon>
        <taxon>Imparidentia</taxon>
        <taxon>Neoheterodontei</taxon>
        <taxon>Myida</taxon>
        <taxon>Myoidea</taxon>
        <taxon>Myidae</taxon>
        <taxon>Mya</taxon>
    </lineage>
</organism>
<feature type="region of interest" description="Disordered" evidence="1">
    <location>
        <begin position="77"/>
        <end position="143"/>
    </location>
</feature>
<dbReference type="Proteomes" id="UP001164746">
    <property type="component" value="Chromosome 11"/>
</dbReference>
<protein>
    <submittedName>
        <fullName evidence="2">Uncharacterized protein</fullName>
    </submittedName>
</protein>
<sequence>MVFKQNEEEVIKQWTFDEGMHSTWMNRFMNLKKAAEETENTVQLDEQCLQVLGDEIRARKILMDALEKDPKLIKDLQAADKKRKAPEAGANGDDTSTTTTTSNTSAVSSSTAIIAAQVSVPPPEKKDEDKRGNPTAHTSNAPRTRECTTTVVWEVTASTTSPETHCRLVIVLVDF</sequence>
<gene>
    <name evidence="2" type="ORF">MAR_002218</name>
</gene>
<accession>A0ABY7FDZ8</accession>